<dbReference type="InterPro" id="IPR006311">
    <property type="entry name" value="TAT_signal"/>
</dbReference>
<comment type="caution">
    <text evidence="2">The sequence shown here is derived from an EMBL/GenBank/DDBJ whole genome shotgun (WGS) entry which is preliminary data.</text>
</comment>
<keyword evidence="3" id="KW-1185">Reference proteome</keyword>
<keyword evidence="1" id="KW-0732">Signal</keyword>
<sequence length="97" mass="10259">MIKFMTRMSVLSGALLSAAGVAVSVVAAPVASAGADDVIRDLESQGYTVHINWTNGFDTKPLSECWVTGVNNPANEQPGPTTFVTVYVDVACPNHDY</sequence>
<proteinExistence type="predicted"/>
<dbReference type="PROSITE" id="PS51318">
    <property type="entry name" value="TAT"/>
    <property type="match status" value="1"/>
</dbReference>
<accession>A0ABX3V1V1</accession>
<dbReference type="EMBL" id="LQOP01000028">
    <property type="protein sequence ID" value="ORV21953.1"/>
    <property type="molecule type" value="Genomic_DNA"/>
</dbReference>
<dbReference type="RefSeq" id="WP_264018859.1">
    <property type="nucleotide sequence ID" value="NZ_JACKVA010000035.1"/>
</dbReference>
<feature type="signal peptide" evidence="1">
    <location>
        <begin position="1"/>
        <end position="27"/>
    </location>
</feature>
<evidence type="ECO:0000256" key="1">
    <source>
        <dbReference type="SAM" id="SignalP"/>
    </source>
</evidence>
<name>A0ABX3V1V1_9MYCO</name>
<organism evidence="2 3">
    <name type="scientific">Mycolicibacterium conceptionense</name>
    <dbReference type="NCBI Taxonomy" id="451644"/>
    <lineage>
        <taxon>Bacteria</taxon>
        <taxon>Bacillati</taxon>
        <taxon>Actinomycetota</taxon>
        <taxon>Actinomycetes</taxon>
        <taxon>Mycobacteriales</taxon>
        <taxon>Mycobacteriaceae</taxon>
        <taxon>Mycolicibacterium</taxon>
    </lineage>
</organism>
<gene>
    <name evidence="2" type="ORF">AWB98_24335</name>
</gene>
<protein>
    <recommendedName>
        <fullName evidence="4">PASTA domain-containing protein</fullName>
    </recommendedName>
</protein>
<evidence type="ECO:0008006" key="4">
    <source>
        <dbReference type="Google" id="ProtNLM"/>
    </source>
</evidence>
<feature type="chain" id="PRO_5046050906" description="PASTA domain-containing protein" evidence="1">
    <location>
        <begin position="28"/>
        <end position="97"/>
    </location>
</feature>
<evidence type="ECO:0000313" key="3">
    <source>
        <dbReference type="Proteomes" id="UP000193811"/>
    </source>
</evidence>
<evidence type="ECO:0000313" key="2">
    <source>
        <dbReference type="EMBL" id="ORV21953.1"/>
    </source>
</evidence>
<dbReference type="Proteomes" id="UP000193811">
    <property type="component" value="Unassembled WGS sequence"/>
</dbReference>
<reference evidence="2 3" key="1">
    <citation type="submission" date="2016-01" db="EMBL/GenBank/DDBJ databases">
        <title>The new phylogeny of the genus Mycobacterium.</title>
        <authorList>
            <person name="Tarcisio F."/>
            <person name="Conor M."/>
            <person name="Antonella G."/>
            <person name="Elisabetta G."/>
            <person name="Giulia F.S."/>
            <person name="Sara T."/>
            <person name="Anna F."/>
            <person name="Clotilde B."/>
            <person name="Roberto B."/>
            <person name="Veronica D.S."/>
            <person name="Fabio R."/>
            <person name="Monica P."/>
            <person name="Olivier J."/>
            <person name="Enrico T."/>
            <person name="Nicola S."/>
        </authorList>
    </citation>
    <scope>NUCLEOTIDE SEQUENCE [LARGE SCALE GENOMIC DNA]</scope>
    <source>
        <strain evidence="2 3">CCUG 50187</strain>
    </source>
</reference>